<feature type="compositionally biased region" description="Polar residues" evidence="1">
    <location>
        <begin position="494"/>
        <end position="503"/>
    </location>
</feature>
<dbReference type="OrthoDB" id="6383007at2759"/>
<feature type="compositionally biased region" description="Polar residues" evidence="1">
    <location>
        <begin position="143"/>
        <end position="153"/>
    </location>
</feature>
<feature type="region of interest" description="Disordered" evidence="1">
    <location>
        <begin position="481"/>
        <end position="597"/>
    </location>
</feature>
<evidence type="ECO:0000256" key="1">
    <source>
        <dbReference type="SAM" id="MobiDB-lite"/>
    </source>
</evidence>
<evidence type="ECO:0000313" key="2">
    <source>
        <dbReference type="EMBL" id="KAF0313419.1"/>
    </source>
</evidence>
<gene>
    <name evidence="2" type="ORF">FJT64_016021</name>
</gene>
<feature type="compositionally biased region" description="Polar residues" evidence="1">
    <location>
        <begin position="249"/>
        <end position="260"/>
    </location>
</feature>
<feature type="compositionally biased region" description="Polar residues" evidence="1">
    <location>
        <begin position="572"/>
        <end position="583"/>
    </location>
</feature>
<feature type="compositionally biased region" description="Low complexity" evidence="1">
    <location>
        <begin position="557"/>
        <end position="569"/>
    </location>
</feature>
<feature type="compositionally biased region" description="Low complexity" evidence="1">
    <location>
        <begin position="123"/>
        <end position="135"/>
    </location>
</feature>
<feature type="compositionally biased region" description="Polar residues" evidence="1">
    <location>
        <begin position="298"/>
        <end position="316"/>
    </location>
</feature>
<dbReference type="Proteomes" id="UP000440578">
    <property type="component" value="Unassembled WGS sequence"/>
</dbReference>
<keyword evidence="3" id="KW-1185">Reference proteome</keyword>
<feature type="region of interest" description="Disordered" evidence="1">
    <location>
        <begin position="639"/>
        <end position="662"/>
    </location>
</feature>
<feature type="compositionally biased region" description="Basic and acidic residues" evidence="1">
    <location>
        <begin position="266"/>
        <end position="277"/>
    </location>
</feature>
<organism evidence="2 3">
    <name type="scientific">Amphibalanus amphitrite</name>
    <name type="common">Striped barnacle</name>
    <name type="synonym">Balanus amphitrite</name>
    <dbReference type="NCBI Taxonomy" id="1232801"/>
    <lineage>
        <taxon>Eukaryota</taxon>
        <taxon>Metazoa</taxon>
        <taxon>Ecdysozoa</taxon>
        <taxon>Arthropoda</taxon>
        <taxon>Crustacea</taxon>
        <taxon>Multicrustacea</taxon>
        <taxon>Cirripedia</taxon>
        <taxon>Thoracica</taxon>
        <taxon>Thoracicalcarea</taxon>
        <taxon>Balanomorpha</taxon>
        <taxon>Balanoidea</taxon>
        <taxon>Balanidae</taxon>
        <taxon>Amphibalaninae</taxon>
        <taxon>Amphibalanus</taxon>
    </lineage>
</organism>
<sequence>MISRFFPFPFHLYVSVLAANTFCSFLYTVDNIRVGTSHVGFKAQRLSFCHKSRDLPDCFPVTECGEGSEPRDPLAALASQIQYAFIDPQGNVYFNVMDESGIIHLPPVAGYYMAPSYPGGPDLASGDGSSAAGSRPRSELSDDATSATGSRPISPSVPDRHNSSGPEHDYAEQEQQASPGDEGKTRRLKKKKKKQKKKTHSVDSGVTDDGSDGCREPPPTPDCVAICSDSSASGDRVRSDHKTSGRPASDQTSSGVQSDVSLPDSPQRRPSGDRSHVTDPAASDTVSRDGQLLHSAATALSRQLDTQLKMQPTAVVTEQAAEQPPSSQPESQPKNEPAAVSALEAAILSPAQPAAEAALPCGDPDAAPDSGRDATDAVVDDDDSEGGSPEREPVDDDSESCDSFVYEDKSLGEPAASPPPGDFLDTAATPVDSDTLCDTSRKSSSTSQASEVIAEFEDEPVPVRTFTDLSVPVDLRRTVILEETESERDRESSPGSVSSQETGRLSEKEVSEEHRSISSAVRGWLKDQSPEAVFVVADNSDDSDVDDDDWESDAEAEASAPTTTSAAPPKNVQGNPSPASRSSVLAGERVANRTKASAARLNPAAYYSLGVALDESPSPPAVLQLVDLDERAVLTVPLDGSAPAGVPSAGGDSDGSEEVDPVALGAPAPADTPRASLAQELLQVGSLHRASDRQLIGDSALYSAAAAPAAAPASKALVCPEARAEAEEADEGYGGSPLASPEARPRPRGLPPHPLHHLGAETPAPWGVCCSLQ</sequence>
<protein>
    <submittedName>
        <fullName evidence="2">Uncharacterized protein</fullName>
    </submittedName>
</protein>
<feature type="compositionally biased region" description="Basic and acidic residues" evidence="1">
    <location>
        <begin position="504"/>
        <end position="516"/>
    </location>
</feature>
<feature type="compositionally biased region" description="Low complexity" evidence="1">
    <location>
        <begin position="639"/>
        <end position="651"/>
    </location>
</feature>
<name>A0A6A4X7I2_AMPAM</name>
<comment type="caution">
    <text evidence="2">The sequence shown here is derived from an EMBL/GenBank/DDBJ whole genome shotgun (WGS) entry which is preliminary data.</text>
</comment>
<proteinExistence type="predicted"/>
<accession>A0A6A4X7I2</accession>
<feature type="region of interest" description="Disordered" evidence="1">
    <location>
        <begin position="720"/>
        <end position="766"/>
    </location>
</feature>
<feature type="region of interest" description="Disordered" evidence="1">
    <location>
        <begin position="123"/>
        <end position="455"/>
    </location>
</feature>
<evidence type="ECO:0000313" key="3">
    <source>
        <dbReference type="Proteomes" id="UP000440578"/>
    </source>
</evidence>
<feature type="compositionally biased region" description="Basic residues" evidence="1">
    <location>
        <begin position="186"/>
        <end position="199"/>
    </location>
</feature>
<feature type="compositionally biased region" description="Low complexity" evidence="1">
    <location>
        <begin position="318"/>
        <end position="332"/>
    </location>
</feature>
<feature type="compositionally biased region" description="Acidic residues" evidence="1">
    <location>
        <begin position="539"/>
        <end position="556"/>
    </location>
</feature>
<dbReference type="EMBL" id="VIIS01000094">
    <property type="protein sequence ID" value="KAF0313419.1"/>
    <property type="molecule type" value="Genomic_DNA"/>
</dbReference>
<feature type="compositionally biased region" description="Basic and acidic residues" evidence="1">
    <location>
        <begin position="158"/>
        <end position="171"/>
    </location>
</feature>
<dbReference type="AlphaFoldDB" id="A0A6A4X7I2"/>
<reference evidence="2 3" key="1">
    <citation type="submission" date="2019-07" db="EMBL/GenBank/DDBJ databases">
        <title>Draft genome assembly of a fouling barnacle, Amphibalanus amphitrite (Darwin, 1854): The first reference genome for Thecostraca.</title>
        <authorList>
            <person name="Kim W."/>
        </authorList>
    </citation>
    <scope>NUCLEOTIDE SEQUENCE [LARGE SCALE GENOMIC DNA]</scope>
    <source>
        <strain evidence="2">SNU_AA5</strain>
        <tissue evidence="2">Soma without cirri and trophi</tissue>
    </source>
</reference>